<dbReference type="SUPFAM" id="SSF54277">
    <property type="entry name" value="CAD &amp; PB1 domains"/>
    <property type="match status" value="1"/>
</dbReference>
<sequence>MKGPVLPGAAMTTPDSSVPSEMAPPPPPARWHQEDNPSAAATVAPCVRLMCSFGGRILPRPHDNQLRYVGGDTRIVALHRSATSFPSLLSKLSKFTATPDITIKYQLPNEDLDALISVTSDEDVENMMEEYDRLLAHSTGGSNSRTPRLRLFLFPSDGAGGFGSMLSTSSSKHEHWFVDALNGRPLERGRSEASSIMSEVPDYLFGLDNNLDEPLAKQKTGVSMSDPGSPAPVMSSPKYGSTSSVASLPPMPDLPPVKTKPEATENLSGQEVNQPAGPAGYMPTVWQYVEPVPLPVYYMPGPAQGGHPPVRPVQQVQAPMQYVQRVPAPMGASRQTPAGYRPVYMGGPPTGRPMMVGGYDYPMGPTGVATEAHDPPTSGWVMRNNQVPVPMYHHAATGVQPEGQPPGAAGSLPDARIARPSQ</sequence>
<organism evidence="3 4">
    <name type="scientific">Iris pallida</name>
    <name type="common">Sweet iris</name>
    <dbReference type="NCBI Taxonomy" id="29817"/>
    <lineage>
        <taxon>Eukaryota</taxon>
        <taxon>Viridiplantae</taxon>
        <taxon>Streptophyta</taxon>
        <taxon>Embryophyta</taxon>
        <taxon>Tracheophyta</taxon>
        <taxon>Spermatophyta</taxon>
        <taxon>Magnoliopsida</taxon>
        <taxon>Liliopsida</taxon>
        <taxon>Asparagales</taxon>
        <taxon>Iridaceae</taxon>
        <taxon>Iridoideae</taxon>
        <taxon>Irideae</taxon>
        <taxon>Iris</taxon>
    </lineage>
</organism>
<evidence type="ECO:0000313" key="4">
    <source>
        <dbReference type="Proteomes" id="UP001140949"/>
    </source>
</evidence>
<gene>
    <name evidence="3" type="ORF">M6B38_368355</name>
</gene>
<dbReference type="FunFam" id="3.10.20.90:FF:000058">
    <property type="entry name" value="Octicosapeptide/phox/Bem1p domain kinase superfamily protein"/>
    <property type="match status" value="1"/>
</dbReference>
<evidence type="ECO:0000259" key="2">
    <source>
        <dbReference type="SMART" id="SM00666"/>
    </source>
</evidence>
<dbReference type="CDD" id="cd06410">
    <property type="entry name" value="PB1_UP2"/>
    <property type="match status" value="1"/>
</dbReference>
<reference evidence="3" key="1">
    <citation type="journal article" date="2023" name="GigaByte">
        <title>Genome assembly of the bearded iris, Iris pallida Lam.</title>
        <authorList>
            <person name="Bruccoleri R.E."/>
            <person name="Oakeley E.J."/>
            <person name="Faust A.M.E."/>
            <person name="Altorfer M."/>
            <person name="Dessus-Babus S."/>
            <person name="Burckhardt D."/>
            <person name="Oertli M."/>
            <person name="Naumann U."/>
            <person name="Petersen F."/>
            <person name="Wong J."/>
        </authorList>
    </citation>
    <scope>NUCLEOTIDE SEQUENCE</scope>
    <source>
        <strain evidence="3">GSM-AAB239-AS_SAM_17_03QT</strain>
    </source>
</reference>
<dbReference type="EMBL" id="JANAVB010020396">
    <property type="protein sequence ID" value="KAJ6827338.1"/>
    <property type="molecule type" value="Genomic_DNA"/>
</dbReference>
<evidence type="ECO:0000313" key="3">
    <source>
        <dbReference type="EMBL" id="KAJ6827338.1"/>
    </source>
</evidence>
<dbReference type="PANTHER" id="PTHR31066">
    <property type="entry name" value="OS05G0427100 PROTEIN-RELATED"/>
    <property type="match status" value="1"/>
</dbReference>
<dbReference type="Proteomes" id="UP001140949">
    <property type="component" value="Unassembled WGS sequence"/>
</dbReference>
<feature type="region of interest" description="Disordered" evidence="1">
    <location>
        <begin position="219"/>
        <end position="276"/>
    </location>
</feature>
<keyword evidence="4" id="KW-1185">Reference proteome</keyword>
<dbReference type="InterPro" id="IPR000270">
    <property type="entry name" value="PB1_dom"/>
</dbReference>
<evidence type="ECO:0000256" key="1">
    <source>
        <dbReference type="SAM" id="MobiDB-lite"/>
    </source>
</evidence>
<feature type="region of interest" description="Disordered" evidence="1">
    <location>
        <begin position="396"/>
        <end position="422"/>
    </location>
</feature>
<dbReference type="PANTHER" id="PTHR31066:SF33">
    <property type="entry name" value="OS07G0556300 PROTEIN"/>
    <property type="match status" value="1"/>
</dbReference>
<reference evidence="3" key="2">
    <citation type="submission" date="2023-04" db="EMBL/GenBank/DDBJ databases">
        <authorList>
            <person name="Bruccoleri R.E."/>
            <person name="Oakeley E.J."/>
            <person name="Faust A.-M."/>
            <person name="Dessus-Babus S."/>
            <person name="Altorfer M."/>
            <person name="Burckhardt D."/>
            <person name="Oertli M."/>
            <person name="Naumann U."/>
            <person name="Petersen F."/>
            <person name="Wong J."/>
        </authorList>
    </citation>
    <scope>NUCLEOTIDE SEQUENCE</scope>
    <source>
        <strain evidence="3">GSM-AAB239-AS_SAM_17_03QT</strain>
        <tissue evidence="3">Leaf</tissue>
    </source>
</reference>
<feature type="region of interest" description="Disordered" evidence="1">
    <location>
        <begin position="1"/>
        <end position="36"/>
    </location>
</feature>
<feature type="domain" description="PB1" evidence="2">
    <location>
        <begin position="61"/>
        <end position="154"/>
    </location>
</feature>
<dbReference type="Gene3D" id="3.10.20.90">
    <property type="entry name" value="Phosphatidylinositol 3-kinase Catalytic Subunit, Chain A, domain 1"/>
    <property type="match status" value="1"/>
</dbReference>
<proteinExistence type="predicted"/>
<dbReference type="InterPro" id="IPR053198">
    <property type="entry name" value="Gynoecium_Dev_Regulator"/>
</dbReference>
<dbReference type="AlphaFoldDB" id="A0AAX6GGA6"/>
<protein>
    <recommendedName>
        <fullName evidence="2">PB1 domain-containing protein</fullName>
    </recommendedName>
</protein>
<dbReference type="SMART" id="SM00666">
    <property type="entry name" value="PB1"/>
    <property type="match status" value="1"/>
</dbReference>
<accession>A0AAX6GGA6</accession>
<comment type="caution">
    <text evidence="3">The sequence shown here is derived from an EMBL/GenBank/DDBJ whole genome shotgun (WGS) entry which is preliminary data.</text>
</comment>
<name>A0AAX6GGA6_IRIPA</name>
<dbReference type="Pfam" id="PF00564">
    <property type="entry name" value="PB1"/>
    <property type="match status" value="1"/>
</dbReference>